<evidence type="ECO:0000313" key="5">
    <source>
        <dbReference type="Proteomes" id="UP001470230"/>
    </source>
</evidence>
<dbReference type="EMBL" id="JAPFFF010000014">
    <property type="protein sequence ID" value="KAK8871117.1"/>
    <property type="molecule type" value="Genomic_DNA"/>
</dbReference>
<accession>A0ABR2J1M3</accession>
<dbReference type="PANTHER" id="PTHR15288:SF0">
    <property type="entry name" value="UDENN DOMAIN-CONTAINING PROTEIN"/>
    <property type="match status" value="1"/>
</dbReference>
<name>A0ABR2J1M3_9EUKA</name>
<dbReference type="InterPro" id="IPR001194">
    <property type="entry name" value="cDENN_dom"/>
</dbReference>
<feature type="coiled-coil region" evidence="1">
    <location>
        <begin position="105"/>
        <end position="132"/>
    </location>
</feature>
<evidence type="ECO:0000259" key="2">
    <source>
        <dbReference type="SMART" id="SM00799"/>
    </source>
</evidence>
<keyword evidence="5" id="KW-1185">Reference proteome</keyword>
<gene>
    <name evidence="4" type="ORF">M9Y10_009030</name>
    <name evidence="3" type="ORF">M9Y10_030581</name>
</gene>
<dbReference type="Pfam" id="PF02141">
    <property type="entry name" value="DENN"/>
    <property type="match status" value="1"/>
</dbReference>
<evidence type="ECO:0000313" key="4">
    <source>
        <dbReference type="EMBL" id="KAK8871117.1"/>
    </source>
</evidence>
<feature type="domain" description="cDENN" evidence="2">
    <location>
        <begin position="149"/>
        <end position="413"/>
    </location>
</feature>
<organism evidence="4 5">
    <name type="scientific">Tritrichomonas musculus</name>
    <dbReference type="NCBI Taxonomy" id="1915356"/>
    <lineage>
        <taxon>Eukaryota</taxon>
        <taxon>Metamonada</taxon>
        <taxon>Parabasalia</taxon>
        <taxon>Tritrichomonadida</taxon>
        <taxon>Tritrichomonadidae</taxon>
        <taxon>Tritrichomonas</taxon>
    </lineage>
</organism>
<dbReference type="PANTHER" id="PTHR15288">
    <property type="entry name" value="DENN DOMAIN-CONTAINING PROTEIN 2"/>
    <property type="match status" value="1"/>
</dbReference>
<dbReference type="Proteomes" id="UP001470230">
    <property type="component" value="Unassembled WGS sequence"/>
</dbReference>
<evidence type="ECO:0000256" key="1">
    <source>
        <dbReference type="SAM" id="Coils"/>
    </source>
</evidence>
<dbReference type="InterPro" id="IPR043153">
    <property type="entry name" value="DENN_C"/>
</dbReference>
<protein>
    <recommendedName>
        <fullName evidence="2">cDENN domain-containing protein</fullName>
    </recommendedName>
</protein>
<reference evidence="4 5" key="1">
    <citation type="submission" date="2024-04" db="EMBL/GenBank/DDBJ databases">
        <title>Tritrichomonas musculus Genome.</title>
        <authorList>
            <person name="Alves-Ferreira E."/>
            <person name="Grigg M."/>
            <person name="Lorenzi H."/>
            <person name="Galac M."/>
        </authorList>
    </citation>
    <scope>NUCLEOTIDE SEQUENCE [LARGE SCALE GENOMIC DNA]</scope>
    <source>
        <strain evidence="4 5">EAF2021</strain>
    </source>
</reference>
<dbReference type="SMART" id="SM00799">
    <property type="entry name" value="DENN"/>
    <property type="match status" value="1"/>
</dbReference>
<keyword evidence="1" id="KW-0175">Coiled coil</keyword>
<evidence type="ECO:0000313" key="3">
    <source>
        <dbReference type="EMBL" id="KAK8834461.1"/>
    </source>
</evidence>
<dbReference type="InterPro" id="IPR051942">
    <property type="entry name" value="DENN_domain_containing_2"/>
</dbReference>
<dbReference type="EMBL" id="JAPFFF010000404">
    <property type="protein sequence ID" value="KAK8834461.1"/>
    <property type="molecule type" value="Genomic_DNA"/>
</dbReference>
<dbReference type="Gene3D" id="3.40.50.11500">
    <property type="match status" value="1"/>
</dbReference>
<proteinExistence type="predicted"/>
<sequence length="569" mass="67210">MMKQRKCFNHFYILGPEAFNSNCDPKVLYQYPNEYKKGQKDSKKERNRIEDIVFPDGTHFIENDLNYNLMNEEYEELIFTKNNPRSYHYAIRFRCSPFTRPAAFNMQILDEILAEKQNIDEAKKEYVKIMKQYFMNDIILYKSSEMCPTCLFAFCIETDDPFHDFYFEVLRQLINTECSSAQNYSIMLNPQKENDNSRNNKDDDNDDFVLIEKVENISDDNIFVVSEIKEPKNQKESYHKVCDVDQLVHELNSFSNESSAQWPENSLSMRENYLEMIYNGNITNEMKAKIDEIIKMKFKPDVPVEMQFERNQCIYGAKELFEFIEVHDLLRIIGYLFLEYNVIVFGSELESITRTVSFLNHIVSPFHWEGTVNTILPNNSLPALQLPSIFIAGIFKNHKNVKNIFENQFIDKGYSLIIDLDECDVTWPANPSAEIPCSKKYIKSLKKFCNKKENQLRLNRTKSDVFIIREKKTKTKGALYPKLDKIPQVIDCLLSLNYDVFLSKFEHYFTNGMKKQEIQNKYHENFKSNKNDADFINEFLKGQAFASYYDYMNSKIEDSEVYKMEICES</sequence>
<comment type="caution">
    <text evidence="4">The sequence shown here is derived from an EMBL/GenBank/DDBJ whole genome shotgun (WGS) entry which is preliminary data.</text>
</comment>